<keyword evidence="2" id="KW-0238">DNA-binding</keyword>
<evidence type="ECO:0000256" key="1">
    <source>
        <dbReference type="ARBA" id="ARBA00023015"/>
    </source>
</evidence>
<sequence>MLLLDLDTVPPHERVDAFQYAMDQSVPNDIVHEDTGSGVRARFELWRVGGLELFQAKSTGFRLRRTEKHLRELRDEPVVSVTVQTLGTGRVELGGRQQFVRAHDVCVMHEESARTYGWSGTGGSQAVVVDAERLGVPVDVVLRASFRLHASPLHDLVLGHLRGLWHDPARLETDPGAPALASATTDLVRALLVSAAHDAGEQPTRAAMNDVLVTRILAYLRRHLSESDLTPERVAAEHAISRRRLYAVLSGVGISLEQWLINERLEAARTMLASATHRGLAIGAIASRCGFNSASHFTRRFQAAYGLTPREWRRHAQMEGLTVSPSPGRVEA</sequence>
<dbReference type="InterPro" id="IPR018062">
    <property type="entry name" value="HTH_AraC-typ_CS"/>
</dbReference>
<dbReference type="SUPFAM" id="SSF46689">
    <property type="entry name" value="Homeodomain-like"/>
    <property type="match status" value="1"/>
</dbReference>
<evidence type="ECO:0000256" key="2">
    <source>
        <dbReference type="ARBA" id="ARBA00023125"/>
    </source>
</evidence>
<dbReference type="InterPro" id="IPR050204">
    <property type="entry name" value="AraC_XylS_family_regulators"/>
</dbReference>
<reference evidence="6" key="1">
    <citation type="submission" date="2023-07" db="EMBL/GenBank/DDBJ databases">
        <title>30 novel species of actinomycetes from the DSMZ collection.</title>
        <authorList>
            <person name="Nouioui I."/>
        </authorList>
    </citation>
    <scope>NUCLEOTIDE SEQUENCE [LARGE SCALE GENOMIC DNA]</scope>
    <source>
        <strain evidence="6">DSM 41699</strain>
    </source>
</reference>
<gene>
    <name evidence="5" type="ORF">RM764_35055</name>
</gene>
<dbReference type="RefSeq" id="WP_311699596.1">
    <property type="nucleotide sequence ID" value="NZ_JAVREY010000067.1"/>
</dbReference>
<name>A0ABU2U4S8_9ACTN</name>
<comment type="caution">
    <text evidence="5">The sequence shown here is derived from an EMBL/GenBank/DDBJ whole genome shotgun (WGS) entry which is preliminary data.</text>
</comment>
<dbReference type="EMBL" id="JAVREY010000067">
    <property type="protein sequence ID" value="MDT0468150.1"/>
    <property type="molecule type" value="Genomic_DNA"/>
</dbReference>
<dbReference type="PANTHER" id="PTHR46796">
    <property type="entry name" value="HTH-TYPE TRANSCRIPTIONAL ACTIVATOR RHAS-RELATED"/>
    <property type="match status" value="1"/>
</dbReference>
<dbReference type="Pfam" id="PF14525">
    <property type="entry name" value="AraC_binding_2"/>
    <property type="match status" value="1"/>
</dbReference>
<dbReference type="Gene3D" id="1.10.10.60">
    <property type="entry name" value="Homeodomain-like"/>
    <property type="match status" value="1"/>
</dbReference>
<proteinExistence type="predicted"/>
<dbReference type="Proteomes" id="UP001183809">
    <property type="component" value="Unassembled WGS sequence"/>
</dbReference>
<evidence type="ECO:0000313" key="5">
    <source>
        <dbReference type="EMBL" id="MDT0468150.1"/>
    </source>
</evidence>
<protein>
    <submittedName>
        <fullName evidence="5">AraC family transcriptional regulator</fullName>
    </submittedName>
</protein>
<dbReference type="InterPro" id="IPR020449">
    <property type="entry name" value="Tscrpt_reg_AraC-type_HTH"/>
</dbReference>
<dbReference type="InterPro" id="IPR009057">
    <property type="entry name" value="Homeodomain-like_sf"/>
</dbReference>
<dbReference type="InterPro" id="IPR018060">
    <property type="entry name" value="HTH_AraC"/>
</dbReference>
<dbReference type="PRINTS" id="PR00032">
    <property type="entry name" value="HTHARAC"/>
</dbReference>
<evidence type="ECO:0000259" key="4">
    <source>
        <dbReference type="PROSITE" id="PS01124"/>
    </source>
</evidence>
<feature type="domain" description="HTH araC/xylS-type" evidence="4">
    <location>
        <begin position="214"/>
        <end position="315"/>
    </location>
</feature>
<dbReference type="PROSITE" id="PS00041">
    <property type="entry name" value="HTH_ARAC_FAMILY_1"/>
    <property type="match status" value="1"/>
</dbReference>
<dbReference type="Pfam" id="PF12833">
    <property type="entry name" value="HTH_18"/>
    <property type="match status" value="1"/>
</dbReference>
<keyword evidence="6" id="KW-1185">Reference proteome</keyword>
<dbReference type="SMART" id="SM00342">
    <property type="entry name" value="HTH_ARAC"/>
    <property type="match status" value="1"/>
</dbReference>
<dbReference type="InterPro" id="IPR035418">
    <property type="entry name" value="AraC-bd_2"/>
</dbReference>
<evidence type="ECO:0000313" key="6">
    <source>
        <dbReference type="Proteomes" id="UP001183809"/>
    </source>
</evidence>
<evidence type="ECO:0000256" key="3">
    <source>
        <dbReference type="ARBA" id="ARBA00023163"/>
    </source>
</evidence>
<dbReference type="PROSITE" id="PS01124">
    <property type="entry name" value="HTH_ARAC_FAMILY_2"/>
    <property type="match status" value="1"/>
</dbReference>
<keyword evidence="3" id="KW-0804">Transcription</keyword>
<keyword evidence="1" id="KW-0805">Transcription regulation</keyword>
<organism evidence="5 6">
    <name type="scientific">Streptomyces gibsoniae</name>
    <dbReference type="NCBI Taxonomy" id="3075529"/>
    <lineage>
        <taxon>Bacteria</taxon>
        <taxon>Bacillati</taxon>
        <taxon>Actinomycetota</taxon>
        <taxon>Actinomycetes</taxon>
        <taxon>Kitasatosporales</taxon>
        <taxon>Streptomycetaceae</taxon>
        <taxon>Streptomyces</taxon>
    </lineage>
</organism>
<accession>A0ABU2U4S8</accession>